<gene>
    <name evidence="1" type="ORF">ERS739223_00528</name>
</gene>
<protein>
    <submittedName>
        <fullName evidence="1">Uncharacterized protein</fullName>
    </submittedName>
</protein>
<dbReference type="RefSeq" id="WP_059434511.1">
    <property type="nucleotide sequence ID" value="NZ_FAUY01000002.1"/>
</dbReference>
<evidence type="ECO:0000313" key="1">
    <source>
        <dbReference type="EMBL" id="CUU75261.1"/>
    </source>
</evidence>
<name>A0A9W5AN15_CAMHY</name>
<accession>A0A9W5AN15</accession>
<dbReference type="Proteomes" id="UP000052245">
    <property type="component" value="Unassembled WGS sequence"/>
</dbReference>
<dbReference type="EMBL" id="FAVC01000001">
    <property type="protein sequence ID" value="CUU75261.1"/>
    <property type="molecule type" value="Genomic_DNA"/>
</dbReference>
<evidence type="ECO:0000313" key="2">
    <source>
        <dbReference type="Proteomes" id="UP000052245"/>
    </source>
</evidence>
<comment type="caution">
    <text evidence="1">The sequence shown here is derived from an EMBL/GenBank/DDBJ whole genome shotgun (WGS) entry which is preliminary data.</text>
</comment>
<proteinExistence type="predicted"/>
<dbReference type="AlphaFoldDB" id="A0A9W5AN15"/>
<reference evidence="1 2" key="1">
    <citation type="submission" date="2015-11" db="EMBL/GenBank/DDBJ databases">
        <authorList>
            <consortium name="Pathogen Informatics"/>
        </authorList>
    </citation>
    <scope>NUCLEOTIDE SEQUENCE [LARGE SCALE GENOMIC DNA]</scope>
    <source>
        <strain evidence="1 2">007A-0283</strain>
    </source>
</reference>
<sequence>MANIEIDIDEYIDLDNIETYINDAGENEIHKIIKYCKERQMDFVNDVNNHYGIQDYVYEMQDETASEFLKWLKHYKPYLFNQI</sequence>
<organism evidence="1 2">
    <name type="scientific">Campylobacter hyointestinalis subsp. hyointestinalis</name>
    <dbReference type="NCBI Taxonomy" id="91352"/>
    <lineage>
        <taxon>Bacteria</taxon>
        <taxon>Pseudomonadati</taxon>
        <taxon>Campylobacterota</taxon>
        <taxon>Epsilonproteobacteria</taxon>
        <taxon>Campylobacterales</taxon>
        <taxon>Campylobacteraceae</taxon>
        <taxon>Campylobacter</taxon>
    </lineage>
</organism>